<evidence type="ECO:0000313" key="3">
    <source>
        <dbReference type="Proteomes" id="UP001530400"/>
    </source>
</evidence>
<proteinExistence type="predicted"/>
<name>A0ABD3PV31_9STRA</name>
<accession>A0ABD3PV31</accession>
<dbReference type="AlphaFoldDB" id="A0ABD3PV31"/>
<keyword evidence="3" id="KW-1185">Reference proteome</keyword>
<reference evidence="2 3" key="1">
    <citation type="submission" date="2024-10" db="EMBL/GenBank/DDBJ databases">
        <title>Updated reference genomes for cyclostephanoid diatoms.</title>
        <authorList>
            <person name="Roberts W.R."/>
            <person name="Alverson A.J."/>
        </authorList>
    </citation>
    <scope>NUCLEOTIDE SEQUENCE [LARGE SCALE GENOMIC DNA]</scope>
    <source>
        <strain evidence="2 3">AJA010-31</strain>
    </source>
</reference>
<organism evidence="2 3">
    <name type="scientific">Cyclotella atomus</name>
    <dbReference type="NCBI Taxonomy" id="382360"/>
    <lineage>
        <taxon>Eukaryota</taxon>
        <taxon>Sar</taxon>
        <taxon>Stramenopiles</taxon>
        <taxon>Ochrophyta</taxon>
        <taxon>Bacillariophyta</taxon>
        <taxon>Coscinodiscophyceae</taxon>
        <taxon>Thalassiosirophycidae</taxon>
        <taxon>Stephanodiscales</taxon>
        <taxon>Stephanodiscaceae</taxon>
        <taxon>Cyclotella</taxon>
    </lineage>
</organism>
<sequence length="464" mass="50803">MPVFSLSSAAMPTVTTSAAPDSLAESFWRALTEKPIDLAMIDATRERQSEGGSSCPITSVEPGTPQNIVDAWNNVKRVRLFMLHQGQFCEAAIGNKVPSLDFKACVLPREGDDACGIAANSEKRTKRLPPFDGSFSIRIPTGVSGNQVFSRPMLSEADVEFMPPGHSVWKVLLEHFPGASFLVDPRAPPAARTTTSLKKPSPKPTIETAPKPEYVSDQHIMSPKGDGGFFSSVQVAKEVNDEEQNLQWILKRHESQLRQQCKGLDPEESSLDSLDKRKQPSVARSVASRKPGPSMAWAGAFTKPAGQDQPSLVPSEVSTLSLPLSTYEKTVKKLIGRVKALDAMNVQKDKALSEVFKRLELEMQWLNTKLNICRSNPPVASSLTGFESIPRSLQKQIIKSAAAQVESNPNWVHKTDLQVQAAIERAGVDVDLKKEMYTGQGSVPRLFARVDILEAARSPTTIDY</sequence>
<dbReference type="EMBL" id="JALLPJ020000511">
    <property type="protein sequence ID" value="KAL3790080.1"/>
    <property type="molecule type" value="Genomic_DNA"/>
</dbReference>
<feature type="region of interest" description="Disordered" evidence="1">
    <location>
        <begin position="260"/>
        <end position="313"/>
    </location>
</feature>
<evidence type="ECO:0000256" key="1">
    <source>
        <dbReference type="SAM" id="MobiDB-lite"/>
    </source>
</evidence>
<gene>
    <name evidence="2" type="ORF">ACHAWO_004837</name>
</gene>
<evidence type="ECO:0000313" key="2">
    <source>
        <dbReference type="EMBL" id="KAL3790080.1"/>
    </source>
</evidence>
<dbReference type="Proteomes" id="UP001530400">
    <property type="component" value="Unassembled WGS sequence"/>
</dbReference>
<feature type="region of interest" description="Disordered" evidence="1">
    <location>
        <begin position="190"/>
        <end position="210"/>
    </location>
</feature>
<protein>
    <submittedName>
        <fullName evidence="2">Uncharacterized protein</fullName>
    </submittedName>
</protein>
<comment type="caution">
    <text evidence="2">The sequence shown here is derived from an EMBL/GenBank/DDBJ whole genome shotgun (WGS) entry which is preliminary data.</text>
</comment>